<dbReference type="SUPFAM" id="SSF57701">
    <property type="entry name" value="Zn2/Cys6 DNA-binding domain"/>
    <property type="match status" value="1"/>
</dbReference>
<dbReference type="PANTHER" id="PTHR47338:SF29">
    <property type="entry name" value="ZN(2)-C6 FUNGAL-TYPE DOMAIN-CONTAINING PROTEIN"/>
    <property type="match status" value="1"/>
</dbReference>
<keyword evidence="4" id="KW-0804">Transcription</keyword>
<evidence type="ECO:0000259" key="6">
    <source>
        <dbReference type="PROSITE" id="PS50048"/>
    </source>
</evidence>
<dbReference type="InterPro" id="IPR007219">
    <property type="entry name" value="XnlR_reg_dom"/>
</dbReference>
<dbReference type="PANTHER" id="PTHR47338">
    <property type="entry name" value="ZN(II)2CYS6 TRANSCRIPTION FACTOR (EUROFUNG)-RELATED"/>
    <property type="match status" value="1"/>
</dbReference>
<comment type="subcellular location">
    <subcellularLocation>
        <location evidence="1">Nucleus</location>
    </subcellularLocation>
</comment>
<dbReference type="GO" id="GO:0008270">
    <property type="term" value="F:zinc ion binding"/>
    <property type="evidence" value="ECO:0007669"/>
    <property type="project" value="InterPro"/>
</dbReference>
<comment type="caution">
    <text evidence="7">The sequence shown here is derived from an EMBL/GenBank/DDBJ whole genome shotgun (WGS) entry which is preliminary data.</text>
</comment>
<dbReference type="Pfam" id="PF00172">
    <property type="entry name" value="Zn_clus"/>
    <property type="match status" value="1"/>
</dbReference>
<dbReference type="GO" id="GO:0005634">
    <property type="term" value="C:nucleus"/>
    <property type="evidence" value="ECO:0007669"/>
    <property type="project" value="UniProtKB-SubCell"/>
</dbReference>
<keyword evidence="5" id="KW-0539">Nucleus</keyword>
<sequence length="582" mass="64341">MAEKRTTAAGPSTSTNTLQRGKACLRCRKRKMKCDGAKPACQQCAKAKKSDACEYDDGKGKTRTQLMREHIARLELRIKELETSDNKTSPPVTLFDPHAVSPYLSESSSSSSHDSPGAFSLSASASPVPFPLDADTPSWEDQWGSLNEFAASQIAGAFTPDEPPLELAQMLLEIFLPHRHQCGLDVHVGRLRESLNRPQPERRHPVLMNAIYLWACYMSRPGNLSDHESLYLARALAALTDAIANPDKVIDLIQAQCILSYYFLSNGRLLEGSYHASSAASLAIQWGLHQIGSADVTPSSVLSDWDASFRLDPPADAIEQGERVLTFWQVYNLDRCWSVALQRPSIIPDSKHPRTAILTPWPQRMEEYEAGELDVGSGSPIITAFFMHQAQATALVGGFSSAALHVKASALFEGSQKLSSSWNPRLPSSTNFSENFRAFDSTISRFISTLPLLHAPDNKYTMLLVHSLAHTSMVRLHQPFIADDQMSRDKSLRAARSVVVVVKHIAEADYDYLDPLIGTCWMTASRVLAFEIAQMQASWPPMNSTDLRNELGTLLYALTKLGARFPLLGYEASKMQKMLDTA</sequence>
<evidence type="ECO:0000256" key="4">
    <source>
        <dbReference type="ARBA" id="ARBA00023163"/>
    </source>
</evidence>
<evidence type="ECO:0000313" key="7">
    <source>
        <dbReference type="EMBL" id="GJE89983.1"/>
    </source>
</evidence>
<evidence type="ECO:0000256" key="3">
    <source>
        <dbReference type="ARBA" id="ARBA00023015"/>
    </source>
</evidence>
<gene>
    <name evidence="7" type="ORF">PsYK624_061020</name>
</gene>
<dbReference type="AlphaFoldDB" id="A0A9P3LD56"/>
<dbReference type="SMART" id="SM00066">
    <property type="entry name" value="GAL4"/>
    <property type="match status" value="1"/>
</dbReference>
<keyword evidence="2" id="KW-0479">Metal-binding</keyword>
<dbReference type="Proteomes" id="UP000703269">
    <property type="component" value="Unassembled WGS sequence"/>
</dbReference>
<dbReference type="EMBL" id="BPQB01000015">
    <property type="protein sequence ID" value="GJE89983.1"/>
    <property type="molecule type" value="Genomic_DNA"/>
</dbReference>
<dbReference type="GO" id="GO:0000981">
    <property type="term" value="F:DNA-binding transcription factor activity, RNA polymerase II-specific"/>
    <property type="evidence" value="ECO:0007669"/>
    <property type="project" value="InterPro"/>
</dbReference>
<evidence type="ECO:0000256" key="2">
    <source>
        <dbReference type="ARBA" id="ARBA00022723"/>
    </source>
</evidence>
<evidence type="ECO:0000313" key="8">
    <source>
        <dbReference type="Proteomes" id="UP000703269"/>
    </source>
</evidence>
<dbReference type="CDD" id="cd14725">
    <property type="entry name" value="ZIP_Gal4-like_2"/>
    <property type="match status" value="1"/>
</dbReference>
<dbReference type="InterPro" id="IPR036864">
    <property type="entry name" value="Zn2-C6_fun-type_DNA-bd_sf"/>
</dbReference>
<dbReference type="CDD" id="cd00067">
    <property type="entry name" value="GAL4"/>
    <property type="match status" value="1"/>
</dbReference>
<dbReference type="OrthoDB" id="2123952at2759"/>
<dbReference type="Pfam" id="PF04082">
    <property type="entry name" value="Fungal_trans"/>
    <property type="match status" value="1"/>
</dbReference>
<evidence type="ECO:0000256" key="1">
    <source>
        <dbReference type="ARBA" id="ARBA00004123"/>
    </source>
</evidence>
<feature type="domain" description="Zn(2)-C6 fungal-type" evidence="6">
    <location>
        <begin position="23"/>
        <end position="55"/>
    </location>
</feature>
<dbReference type="GO" id="GO:0003677">
    <property type="term" value="F:DNA binding"/>
    <property type="evidence" value="ECO:0007669"/>
    <property type="project" value="InterPro"/>
</dbReference>
<accession>A0A9P3LD56</accession>
<dbReference type="CDD" id="cd12148">
    <property type="entry name" value="fungal_TF_MHR"/>
    <property type="match status" value="1"/>
</dbReference>
<dbReference type="GO" id="GO:0006351">
    <property type="term" value="P:DNA-templated transcription"/>
    <property type="evidence" value="ECO:0007669"/>
    <property type="project" value="InterPro"/>
</dbReference>
<name>A0A9P3LD56_9APHY</name>
<keyword evidence="8" id="KW-1185">Reference proteome</keyword>
<protein>
    <submittedName>
        <fullName evidence="7">Fungal specific transcription factor domain-containing protein</fullName>
    </submittedName>
</protein>
<organism evidence="7 8">
    <name type="scientific">Phanerochaete sordida</name>
    <dbReference type="NCBI Taxonomy" id="48140"/>
    <lineage>
        <taxon>Eukaryota</taxon>
        <taxon>Fungi</taxon>
        <taxon>Dikarya</taxon>
        <taxon>Basidiomycota</taxon>
        <taxon>Agaricomycotina</taxon>
        <taxon>Agaricomycetes</taxon>
        <taxon>Polyporales</taxon>
        <taxon>Phanerochaetaceae</taxon>
        <taxon>Phanerochaete</taxon>
    </lineage>
</organism>
<evidence type="ECO:0000256" key="5">
    <source>
        <dbReference type="ARBA" id="ARBA00023242"/>
    </source>
</evidence>
<dbReference type="PROSITE" id="PS50048">
    <property type="entry name" value="ZN2_CY6_FUNGAL_2"/>
    <property type="match status" value="1"/>
</dbReference>
<dbReference type="PROSITE" id="PS00463">
    <property type="entry name" value="ZN2_CY6_FUNGAL_1"/>
    <property type="match status" value="1"/>
</dbReference>
<dbReference type="InterPro" id="IPR001138">
    <property type="entry name" value="Zn2Cys6_DnaBD"/>
</dbReference>
<proteinExistence type="predicted"/>
<dbReference type="InterPro" id="IPR050815">
    <property type="entry name" value="TF_fung"/>
</dbReference>
<reference evidence="7 8" key="1">
    <citation type="submission" date="2021-08" db="EMBL/GenBank/DDBJ databases">
        <title>Draft Genome Sequence of Phanerochaete sordida strain YK-624.</title>
        <authorList>
            <person name="Mori T."/>
            <person name="Dohra H."/>
            <person name="Suzuki T."/>
            <person name="Kawagishi H."/>
            <person name="Hirai H."/>
        </authorList>
    </citation>
    <scope>NUCLEOTIDE SEQUENCE [LARGE SCALE GENOMIC DNA]</scope>
    <source>
        <strain evidence="7 8">YK-624</strain>
    </source>
</reference>
<keyword evidence="3" id="KW-0805">Transcription regulation</keyword>
<dbReference type="Gene3D" id="4.10.240.10">
    <property type="entry name" value="Zn(2)-C6 fungal-type DNA-binding domain"/>
    <property type="match status" value="1"/>
</dbReference>